<dbReference type="Gene3D" id="1.20.930.10">
    <property type="entry name" value="Conserved domain common to transcription factors TFIIS, elongin A, CRSP70"/>
    <property type="match status" value="1"/>
</dbReference>
<feature type="compositionally biased region" description="Low complexity" evidence="4">
    <location>
        <begin position="379"/>
        <end position="393"/>
    </location>
</feature>
<feature type="compositionally biased region" description="Low complexity" evidence="4">
    <location>
        <begin position="350"/>
        <end position="371"/>
    </location>
</feature>
<feature type="region of interest" description="Disordered" evidence="4">
    <location>
        <begin position="1198"/>
        <end position="1218"/>
    </location>
</feature>
<organism evidence="6 7">
    <name type="scientific">Kingdonia uniflora</name>
    <dbReference type="NCBI Taxonomy" id="39325"/>
    <lineage>
        <taxon>Eukaryota</taxon>
        <taxon>Viridiplantae</taxon>
        <taxon>Streptophyta</taxon>
        <taxon>Embryophyta</taxon>
        <taxon>Tracheophyta</taxon>
        <taxon>Spermatophyta</taxon>
        <taxon>Magnoliopsida</taxon>
        <taxon>Ranunculales</taxon>
        <taxon>Circaeasteraceae</taxon>
        <taxon>Kingdonia</taxon>
    </lineage>
</organism>
<dbReference type="PROSITE" id="PS51319">
    <property type="entry name" value="TFIIS_N"/>
    <property type="match status" value="1"/>
</dbReference>
<feature type="domain" description="TFIIS N-terminal" evidence="5">
    <location>
        <begin position="213"/>
        <end position="300"/>
    </location>
</feature>
<dbReference type="PANTHER" id="PTHR46548:SF1">
    <property type="entry name" value="BAH AND TFIIS DOMAIN-CONTAINING PROTEIN-RELATED"/>
    <property type="match status" value="1"/>
</dbReference>
<dbReference type="PANTHER" id="PTHR46548">
    <property type="entry name" value="BAH AND TFIIS DOMAIN-CONTAINING PROTEIN-RELATED"/>
    <property type="match status" value="1"/>
</dbReference>
<keyword evidence="2 3" id="KW-0539">Nucleus</keyword>
<feature type="region of interest" description="Disordered" evidence="4">
    <location>
        <begin position="860"/>
        <end position="884"/>
    </location>
</feature>
<feature type="compositionally biased region" description="Polar residues" evidence="4">
    <location>
        <begin position="98"/>
        <end position="111"/>
    </location>
</feature>
<dbReference type="CDD" id="cd00183">
    <property type="entry name" value="TFIIS_I"/>
    <property type="match status" value="1"/>
</dbReference>
<feature type="region of interest" description="Disordered" evidence="4">
    <location>
        <begin position="344"/>
        <end position="451"/>
    </location>
</feature>
<dbReference type="SUPFAM" id="SSF47676">
    <property type="entry name" value="Conserved domain common to transcription factors TFIIS, elongin A, CRSP70"/>
    <property type="match status" value="1"/>
</dbReference>
<dbReference type="InterPro" id="IPR017923">
    <property type="entry name" value="TFIIS_N"/>
</dbReference>
<gene>
    <name evidence="6" type="ORF">GIB67_003406</name>
</gene>
<feature type="region of interest" description="Disordered" evidence="4">
    <location>
        <begin position="463"/>
        <end position="571"/>
    </location>
</feature>
<comment type="subcellular location">
    <subcellularLocation>
        <location evidence="1 3">Nucleus</location>
    </subcellularLocation>
</comment>
<feature type="region of interest" description="Disordered" evidence="4">
    <location>
        <begin position="304"/>
        <end position="329"/>
    </location>
</feature>
<keyword evidence="7" id="KW-1185">Reference proteome</keyword>
<evidence type="ECO:0000256" key="2">
    <source>
        <dbReference type="ARBA" id="ARBA00023242"/>
    </source>
</evidence>
<protein>
    <recommendedName>
        <fullName evidence="5">TFIIS N-terminal domain-containing protein</fullName>
    </recommendedName>
</protein>
<proteinExistence type="predicted"/>
<evidence type="ECO:0000256" key="3">
    <source>
        <dbReference type="PROSITE-ProRule" id="PRU00649"/>
    </source>
</evidence>
<dbReference type="OrthoDB" id="1917005at2759"/>
<feature type="compositionally biased region" description="Basic residues" evidence="4">
    <location>
        <begin position="416"/>
        <end position="426"/>
    </location>
</feature>
<dbReference type="SMART" id="SM00509">
    <property type="entry name" value="TFS2N"/>
    <property type="match status" value="1"/>
</dbReference>
<feature type="compositionally biased region" description="Polar residues" evidence="4">
    <location>
        <begin position="514"/>
        <end position="523"/>
    </location>
</feature>
<dbReference type="Pfam" id="PF08711">
    <property type="entry name" value="Med26"/>
    <property type="match status" value="1"/>
</dbReference>
<evidence type="ECO:0000313" key="6">
    <source>
        <dbReference type="EMBL" id="KAF6175918.1"/>
    </source>
</evidence>
<feature type="compositionally biased region" description="Polar residues" evidence="4">
    <location>
        <begin position="304"/>
        <end position="314"/>
    </location>
</feature>
<dbReference type="InterPro" id="IPR035441">
    <property type="entry name" value="TFIIS/LEDGF_dom_sf"/>
</dbReference>
<evidence type="ECO:0000259" key="5">
    <source>
        <dbReference type="PROSITE" id="PS51319"/>
    </source>
</evidence>
<feature type="region of interest" description="Disordered" evidence="4">
    <location>
        <begin position="96"/>
        <end position="121"/>
    </location>
</feature>
<comment type="caution">
    <text evidence="6">The sequence shown here is derived from an EMBL/GenBank/DDBJ whole genome shotgun (WGS) entry which is preliminary data.</text>
</comment>
<reference evidence="6 7" key="1">
    <citation type="journal article" date="2020" name="IScience">
        <title>Genome Sequencing of the Endangered Kingdonia uniflora (Circaeasteraceae, Ranunculales) Reveals Potential Mechanisms of Evolutionary Specialization.</title>
        <authorList>
            <person name="Sun Y."/>
            <person name="Deng T."/>
            <person name="Zhang A."/>
            <person name="Moore M.J."/>
            <person name="Landis J.B."/>
            <person name="Lin N."/>
            <person name="Zhang H."/>
            <person name="Zhang X."/>
            <person name="Huang J."/>
            <person name="Zhang X."/>
            <person name="Sun H."/>
            <person name="Wang H."/>
        </authorList>
    </citation>
    <scope>NUCLEOTIDE SEQUENCE [LARGE SCALE GENOMIC DNA]</scope>
    <source>
        <strain evidence="6">TB1705</strain>
        <tissue evidence="6">Leaf</tissue>
    </source>
</reference>
<dbReference type="AlphaFoldDB" id="A0A7J7P9Q2"/>
<dbReference type="Proteomes" id="UP000541444">
    <property type="component" value="Unassembled WGS sequence"/>
</dbReference>
<evidence type="ECO:0000256" key="1">
    <source>
        <dbReference type="ARBA" id="ARBA00004123"/>
    </source>
</evidence>
<accession>A0A7J7P9Q2</accession>
<name>A0A7J7P9Q2_9MAGN</name>
<dbReference type="InterPro" id="IPR003617">
    <property type="entry name" value="TFIIS/CRSP70_N_sub"/>
</dbReference>
<dbReference type="GO" id="GO:0005634">
    <property type="term" value="C:nucleus"/>
    <property type="evidence" value="ECO:0007669"/>
    <property type="project" value="UniProtKB-SubCell"/>
</dbReference>
<sequence>MEKCVMTDAISELEIVHCLTRRRALPDLTLVTFLRKGVELSPEVSSLVCRQVYDTASKHLWWLTVKDYTDGQQEELDQLLVKEQLKMHANSAAAQLKHGSNTVTSLSSQFNGKKRERRDWGSDPVNRECRLKVDDGDCSQPGSECMLKSEISLITDKGGLIDYDGVDKLVQIMKSDRCEKKTDLASRILLADVISATASFECLGQFLELNGLSVFDAWLKEVHKGETSDGSSTSKESDKIVEEFIFALLRALDKLPVNLPALLSCNVGKSVNHLRSHKNLEIQKKSRSLVDTWKKRVDAEMMNESKSGLSNAVSCPSKPGLSDVSHGGNKRAILSELPMKSYTKTTHVKSASGSVGSMKLSSSSPRSLPRAALREEKSSGSSQSQNNSQSCSSDLRKVVGSPWKEDARSSTSCASRHQRPSNRVLRKATTEKMSQSGLTHDGKSKMPPNSYENSHRLIVKLTNPGRSPARSVSEGSLDDPSALISGASFPTHAMDHDRRVKRKSDSSRPKVATDVNTESWQSNDVKDVLTGSDEGDGSLPGGARAACSSSDNGKGISSCEPKSGKSRETSLIESSVKCSDASATCVPSGDNVGMNLLSIIAATEMAKSVEVSPIGSLAKNSPVPVPVPDSCKDHNSESRFPSDKGVAYVIGYSNDADMDTKDGLLERTNGQQFHTSIMGSQQSIDPCSKYDGKHDEANELYARNTIRASNGDVNKDTGHTNEKIAESNIEISVNDGCNIDDVVPMKDEKEDDEHSPSYSNLGTEGSKIIHVHERREYMDKSMLNPSNSDHVWEPHIVDELKSQGAIDVEAVCHMEQIDIGKASQKFITPTFNGGVDSAEISAVSDYADVGAKDKLDKKEKIKHSSKSKSSCVEANGKEECTSDVEGSSFPVKLEFDLNDPLPMDEGSQDDLDALALSGCSSVVHMTSPLPAKGPFIPPENLMKGKGEHGWKGSAATSAFRPAEPRKTLDLPLSTAELTTFKQNRTPLNIDLNITEVDMEQNEMFGPSLGTVCNSSGLDVDLNMADEGTDLGQLSMNNNLCRLEVPVLPVKSSFGGYSKFEKSTSRKFDLNNGPIPNEVGCTQQVQHVHYSRDVESQFPWKYPFPIVSPILHDRAEQNYPIAATPNMQRNFNTDEYRGSILSSSPAMAFSPAAPFPYPGFPFNPSYPNSPASFSGGGFFPQQLVRPCVVSLTGVSTSGGAESSRMWGRQGIDLNPGPENGTDIEGERLGFPLGHRQLPHTNGLTEEQLRIYRHQASGEILKRKEL</sequence>
<dbReference type="EMBL" id="JACGCM010000140">
    <property type="protein sequence ID" value="KAF6175918.1"/>
    <property type="molecule type" value="Genomic_DNA"/>
</dbReference>
<feature type="compositionally biased region" description="Basic and acidic residues" evidence="4">
    <location>
        <begin position="493"/>
        <end position="508"/>
    </location>
</feature>
<evidence type="ECO:0000256" key="4">
    <source>
        <dbReference type="SAM" id="MobiDB-lite"/>
    </source>
</evidence>
<evidence type="ECO:0000313" key="7">
    <source>
        <dbReference type="Proteomes" id="UP000541444"/>
    </source>
</evidence>